<dbReference type="GO" id="GO:0005524">
    <property type="term" value="F:ATP binding"/>
    <property type="evidence" value="ECO:0007669"/>
    <property type="project" value="UniProtKB-KW"/>
</dbReference>
<keyword evidence="2" id="KW-0723">Serine/threonine-protein kinase</keyword>
<sequence>MNNMSYNEKSDIWSMGCMLYELCSLHPPFTASNQSELNKKICMGEFNRIPIRYSSDLNEVIAKLLRVEVHRRPGIEVGNQNHPKVLTILELEKKRVEAKEKELETREKEISRKEIELEEKLKKLDQLMKEYKRKGSCIDVNSAGDAVADLSIDNPHSSCLSKGKKDPDTPKKKVSFDMYGKENLRQRDQRVSELLTKYSEPETYDSLYTQELVKRHELKDRLFKAKLKALEIRGLDYDVRPKSKNLLHFR</sequence>
<dbReference type="Gene3D" id="1.10.510.10">
    <property type="entry name" value="Transferase(Phosphotransferase) domain 1"/>
    <property type="match status" value="1"/>
</dbReference>
<evidence type="ECO:0000256" key="1">
    <source>
        <dbReference type="ARBA" id="ARBA00012513"/>
    </source>
</evidence>
<evidence type="ECO:0000256" key="6">
    <source>
        <dbReference type="ARBA" id="ARBA00022840"/>
    </source>
</evidence>
<evidence type="ECO:0000256" key="9">
    <source>
        <dbReference type="SAM" id="Coils"/>
    </source>
</evidence>
<feature type="coiled-coil region" evidence="9">
    <location>
        <begin position="86"/>
        <end position="134"/>
    </location>
</feature>
<proteinExistence type="predicted"/>
<evidence type="ECO:0000256" key="7">
    <source>
        <dbReference type="ARBA" id="ARBA00047899"/>
    </source>
</evidence>
<dbReference type="InterPro" id="IPR051131">
    <property type="entry name" value="NEK_Ser/Thr_kinase_NIMA"/>
</dbReference>
<evidence type="ECO:0000256" key="4">
    <source>
        <dbReference type="ARBA" id="ARBA00022741"/>
    </source>
</evidence>
<dbReference type="OrthoDB" id="248923at2759"/>
<keyword evidence="12" id="KW-1185">Reference proteome</keyword>
<feature type="domain" description="Protein kinase" evidence="10">
    <location>
        <begin position="1"/>
        <end position="85"/>
    </location>
</feature>
<gene>
    <name evidence="11" type="ORF">MEDL_62946</name>
</gene>
<keyword evidence="3 11" id="KW-0808">Transferase</keyword>
<evidence type="ECO:0000256" key="8">
    <source>
        <dbReference type="ARBA" id="ARBA00048679"/>
    </source>
</evidence>
<keyword evidence="9" id="KW-0175">Coiled coil</keyword>
<dbReference type="PANTHER" id="PTHR44899">
    <property type="entry name" value="CAMK FAMILY PROTEIN KINASE"/>
    <property type="match status" value="1"/>
</dbReference>
<keyword evidence="5" id="KW-0418">Kinase</keyword>
<evidence type="ECO:0000256" key="3">
    <source>
        <dbReference type="ARBA" id="ARBA00022679"/>
    </source>
</evidence>
<protein>
    <recommendedName>
        <fullName evidence="1">non-specific serine/threonine protein kinase</fullName>
        <ecNumber evidence="1">2.7.11.1</ecNumber>
    </recommendedName>
</protein>
<evidence type="ECO:0000256" key="5">
    <source>
        <dbReference type="ARBA" id="ARBA00022777"/>
    </source>
</evidence>
<accession>A0A8S3V8Y0</accession>
<evidence type="ECO:0000313" key="12">
    <source>
        <dbReference type="Proteomes" id="UP000683360"/>
    </source>
</evidence>
<evidence type="ECO:0000256" key="2">
    <source>
        <dbReference type="ARBA" id="ARBA00022527"/>
    </source>
</evidence>
<dbReference type="EMBL" id="CAJPWZ010003081">
    <property type="protein sequence ID" value="CAG2251265.1"/>
    <property type="molecule type" value="Genomic_DNA"/>
</dbReference>
<name>A0A8S3V8Y0_MYTED</name>
<dbReference type="Pfam" id="PF00069">
    <property type="entry name" value="Pkinase"/>
    <property type="match status" value="1"/>
</dbReference>
<keyword evidence="4" id="KW-0547">Nucleotide-binding</keyword>
<organism evidence="11 12">
    <name type="scientific">Mytilus edulis</name>
    <name type="common">Blue mussel</name>
    <dbReference type="NCBI Taxonomy" id="6550"/>
    <lineage>
        <taxon>Eukaryota</taxon>
        <taxon>Metazoa</taxon>
        <taxon>Spiralia</taxon>
        <taxon>Lophotrochozoa</taxon>
        <taxon>Mollusca</taxon>
        <taxon>Bivalvia</taxon>
        <taxon>Autobranchia</taxon>
        <taxon>Pteriomorphia</taxon>
        <taxon>Mytilida</taxon>
        <taxon>Mytiloidea</taxon>
        <taxon>Mytilidae</taxon>
        <taxon>Mytilinae</taxon>
        <taxon>Mytilus</taxon>
    </lineage>
</organism>
<dbReference type="InterPro" id="IPR011009">
    <property type="entry name" value="Kinase-like_dom_sf"/>
</dbReference>
<keyword evidence="6" id="KW-0067">ATP-binding</keyword>
<dbReference type="InterPro" id="IPR000719">
    <property type="entry name" value="Prot_kinase_dom"/>
</dbReference>
<reference evidence="11" key="1">
    <citation type="submission" date="2021-03" db="EMBL/GenBank/DDBJ databases">
        <authorList>
            <person name="Bekaert M."/>
        </authorList>
    </citation>
    <scope>NUCLEOTIDE SEQUENCE</scope>
</reference>
<dbReference type="Proteomes" id="UP000683360">
    <property type="component" value="Unassembled WGS sequence"/>
</dbReference>
<dbReference type="PANTHER" id="PTHR44899:SF10">
    <property type="entry name" value="NIMA-RELATED KINASE 2"/>
    <property type="match status" value="1"/>
</dbReference>
<dbReference type="PROSITE" id="PS50011">
    <property type="entry name" value="PROTEIN_KINASE_DOM"/>
    <property type="match status" value="1"/>
</dbReference>
<comment type="caution">
    <text evidence="11">The sequence shown here is derived from an EMBL/GenBank/DDBJ whole genome shotgun (WGS) entry which is preliminary data.</text>
</comment>
<evidence type="ECO:0000259" key="10">
    <source>
        <dbReference type="PROSITE" id="PS50011"/>
    </source>
</evidence>
<evidence type="ECO:0000313" key="11">
    <source>
        <dbReference type="EMBL" id="CAG2251265.1"/>
    </source>
</evidence>
<dbReference type="AlphaFoldDB" id="A0A8S3V8Y0"/>
<dbReference type="EC" id="2.7.11.1" evidence="1"/>
<dbReference type="SUPFAM" id="SSF56112">
    <property type="entry name" value="Protein kinase-like (PK-like)"/>
    <property type="match status" value="1"/>
</dbReference>
<comment type="catalytic activity">
    <reaction evidence="8">
        <text>L-seryl-[protein] + ATP = O-phospho-L-seryl-[protein] + ADP + H(+)</text>
        <dbReference type="Rhea" id="RHEA:17989"/>
        <dbReference type="Rhea" id="RHEA-COMP:9863"/>
        <dbReference type="Rhea" id="RHEA-COMP:11604"/>
        <dbReference type="ChEBI" id="CHEBI:15378"/>
        <dbReference type="ChEBI" id="CHEBI:29999"/>
        <dbReference type="ChEBI" id="CHEBI:30616"/>
        <dbReference type="ChEBI" id="CHEBI:83421"/>
        <dbReference type="ChEBI" id="CHEBI:456216"/>
        <dbReference type="EC" id="2.7.11.1"/>
    </reaction>
</comment>
<dbReference type="GO" id="GO:0004674">
    <property type="term" value="F:protein serine/threonine kinase activity"/>
    <property type="evidence" value="ECO:0007669"/>
    <property type="project" value="UniProtKB-KW"/>
</dbReference>
<comment type="catalytic activity">
    <reaction evidence="7">
        <text>L-threonyl-[protein] + ATP = O-phospho-L-threonyl-[protein] + ADP + H(+)</text>
        <dbReference type="Rhea" id="RHEA:46608"/>
        <dbReference type="Rhea" id="RHEA-COMP:11060"/>
        <dbReference type="Rhea" id="RHEA-COMP:11605"/>
        <dbReference type="ChEBI" id="CHEBI:15378"/>
        <dbReference type="ChEBI" id="CHEBI:30013"/>
        <dbReference type="ChEBI" id="CHEBI:30616"/>
        <dbReference type="ChEBI" id="CHEBI:61977"/>
        <dbReference type="ChEBI" id="CHEBI:456216"/>
        <dbReference type="EC" id="2.7.11.1"/>
    </reaction>
</comment>